<evidence type="ECO:0000313" key="1">
    <source>
        <dbReference type="EMBL" id="QHQ34113.1"/>
    </source>
</evidence>
<protein>
    <submittedName>
        <fullName evidence="1">Uncharacterized protein</fullName>
    </submittedName>
</protein>
<evidence type="ECO:0000313" key="2">
    <source>
        <dbReference type="Proteomes" id="UP000464495"/>
    </source>
</evidence>
<proteinExistence type="predicted"/>
<organism evidence="1 2">
    <name type="scientific">Algicella marina</name>
    <dbReference type="NCBI Taxonomy" id="2683284"/>
    <lineage>
        <taxon>Bacteria</taxon>
        <taxon>Pseudomonadati</taxon>
        <taxon>Pseudomonadota</taxon>
        <taxon>Alphaproteobacteria</taxon>
        <taxon>Rhodobacterales</taxon>
        <taxon>Paracoccaceae</taxon>
        <taxon>Algicella</taxon>
    </lineage>
</organism>
<dbReference type="Proteomes" id="UP000464495">
    <property type="component" value="Chromosome"/>
</dbReference>
<dbReference type="AlphaFoldDB" id="A0A6P1SXP5"/>
<name>A0A6P1SXP5_9RHOB</name>
<sequence>MVQTNDKEDQGYLFTFTGIEDGLYVTEARNEHLPDSSPIVTHFSDAEGNLVKRLHGNGVLFTYEPHNCFRTIGQCKFTTIYSTGHSQEFRRITSPEGDGWFRSTTYAVLPYKDNLHEVMLVSFFQDGMVKHIKRLNDNGDVVWSTTAERLWTRD</sequence>
<dbReference type="EMBL" id="CP046620">
    <property type="protein sequence ID" value="QHQ34113.1"/>
    <property type="molecule type" value="Genomic_DNA"/>
</dbReference>
<reference evidence="1 2" key="1">
    <citation type="submission" date="2019-12" db="EMBL/GenBank/DDBJ databases">
        <title>Complete genome sequence of Algicella marina strain 9Alg 56(T) isolated from the red alga Tichocarpus crinitus.</title>
        <authorList>
            <person name="Kim S.-G."/>
            <person name="Nedashkovskaya O.I."/>
        </authorList>
    </citation>
    <scope>NUCLEOTIDE SEQUENCE [LARGE SCALE GENOMIC DNA]</scope>
    <source>
        <strain evidence="1 2">9Alg 56</strain>
    </source>
</reference>
<accession>A0A6P1SXP5</accession>
<gene>
    <name evidence="1" type="ORF">GO499_02390</name>
</gene>
<keyword evidence="2" id="KW-1185">Reference proteome</keyword>
<dbReference type="KEGG" id="amaq:GO499_02390"/>